<keyword evidence="6 7" id="KW-0472">Membrane</keyword>
<protein>
    <submittedName>
        <fullName evidence="8">Xanthine/uracil permease</fullName>
    </submittedName>
</protein>
<feature type="transmembrane region" description="Helical" evidence="7">
    <location>
        <begin position="27"/>
        <end position="49"/>
    </location>
</feature>
<feature type="transmembrane region" description="Helical" evidence="7">
    <location>
        <begin position="415"/>
        <end position="433"/>
    </location>
</feature>
<evidence type="ECO:0000256" key="6">
    <source>
        <dbReference type="ARBA" id="ARBA00023136"/>
    </source>
</evidence>
<evidence type="ECO:0000256" key="5">
    <source>
        <dbReference type="ARBA" id="ARBA00022989"/>
    </source>
</evidence>
<dbReference type="RefSeq" id="WP_007202210.1">
    <property type="nucleotide sequence ID" value="NZ_AKKV01000026.1"/>
</dbReference>
<feature type="transmembrane region" description="Helical" evidence="7">
    <location>
        <begin position="346"/>
        <end position="365"/>
    </location>
</feature>
<dbReference type="AlphaFoldDB" id="I8AHJ6"/>
<dbReference type="PATRIC" id="fig|1196324.3.peg.2174"/>
<dbReference type="PANTHER" id="PTHR43337">
    <property type="entry name" value="XANTHINE/URACIL PERMEASE C887.17-RELATED"/>
    <property type="match status" value="1"/>
</dbReference>
<keyword evidence="5 7" id="KW-1133">Transmembrane helix</keyword>
<accession>I8AHJ6</accession>
<comment type="similarity">
    <text evidence="2">Belongs to the nucleobase:cation symporter-2 (NCS2) (TC 2.A.40) family. Azg-like subfamily.</text>
</comment>
<feature type="transmembrane region" description="Helical" evidence="7">
    <location>
        <begin position="318"/>
        <end position="339"/>
    </location>
</feature>
<feature type="transmembrane region" description="Helical" evidence="7">
    <location>
        <begin position="177"/>
        <end position="195"/>
    </location>
</feature>
<feature type="transmembrane region" description="Helical" evidence="7">
    <location>
        <begin position="108"/>
        <end position="127"/>
    </location>
</feature>
<dbReference type="EMBL" id="AKKV01000026">
    <property type="protein sequence ID" value="EIT85192.1"/>
    <property type="molecule type" value="Genomic_DNA"/>
</dbReference>
<dbReference type="eggNOG" id="COG2252">
    <property type="taxonomic scope" value="Bacteria"/>
</dbReference>
<feature type="transmembrane region" description="Helical" evidence="7">
    <location>
        <begin position="55"/>
        <end position="75"/>
    </location>
</feature>
<keyword evidence="4 7" id="KW-0812">Transmembrane</keyword>
<evidence type="ECO:0000256" key="7">
    <source>
        <dbReference type="SAM" id="Phobius"/>
    </source>
</evidence>
<feature type="transmembrane region" description="Helical" evidence="7">
    <location>
        <begin position="202"/>
        <end position="223"/>
    </location>
</feature>
<evidence type="ECO:0000313" key="9">
    <source>
        <dbReference type="Proteomes" id="UP000004080"/>
    </source>
</evidence>
<dbReference type="PANTHER" id="PTHR43337:SF2">
    <property type="entry name" value="XANTHINE_URACIL PERMEASE"/>
    <property type="match status" value="1"/>
</dbReference>
<evidence type="ECO:0000256" key="4">
    <source>
        <dbReference type="ARBA" id="ARBA00022692"/>
    </source>
</evidence>
<keyword evidence="3" id="KW-0813">Transport</keyword>
<evidence type="ECO:0000313" key="8">
    <source>
        <dbReference type="EMBL" id="EIT85192.1"/>
    </source>
</evidence>
<gene>
    <name evidence="8" type="ORF">A374_10630</name>
</gene>
<feature type="transmembrane region" description="Helical" evidence="7">
    <location>
        <begin position="139"/>
        <end position="157"/>
    </location>
</feature>
<dbReference type="Pfam" id="PF00860">
    <property type="entry name" value="Xan_ur_permease"/>
    <property type="match status" value="1"/>
</dbReference>
<dbReference type="InterPro" id="IPR006043">
    <property type="entry name" value="NCS2"/>
</dbReference>
<evidence type="ECO:0000256" key="1">
    <source>
        <dbReference type="ARBA" id="ARBA00004141"/>
    </source>
</evidence>
<evidence type="ECO:0000256" key="3">
    <source>
        <dbReference type="ARBA" id="ARBA00022448"/>
    </source>
</evidence>
<feature type="transmembrane region" description="Helical" evidence="7">
    <location>
        <begin position="377"/>
        <end position="403"/>
    </location>
</feature>
<feature type="transmembrane region" description="Helical" evidence="7">
    <location>
        <begin position="82"/>
        <end position="102"/>
    </location>
</feature>
<evidence type="ECO:0000256" key="2">
    <source>
        <dbReference type="ARBA" id="ARBA00005697"/>
    </source>
</evidence>
<organism evidence="8 9">
    <name type="scientific">Fictibacillus macauensis ZFHKF-1</name>
    <dbReference type="NCBI Taxonomy" id="1196324"/>
    <lineage>
        <taxon>Bacteria</taxon>
        <taxon>Bacillati</taxon>
        <taxon>Bacillota</taxon>
        <taxon>Bacilli</taxon>
        <taxon>Bacillales</taxon>
        <taxon>Fictibacillaceae</taxon>
        <taxon>Fictibacillus</taxon>
    </lineage>
</organism>
<dbReference type="STRING" id="1196324.A374_10630"/>
<dbReference type="GO" id="GO:0005886">
    <property type="term" value="C:plasma membrane"/>
    <property type="evidence" value="ECO:0007669"/>
    <property type="project" value="TreeGrafter"/>
</dbReference>
<reference evidence="8 9" key="1">
    <citation type="journal article" date="2012" name="J. Bacteriol.">
        <title>Genome of Bacillus macauensis ZFHKF-1, a Long-Chain-Forming Bacterium.</title>
        <authorList>
            <person name="Cai L."/>
            <person name="Zhang T."/>
        </authorList>
    </citation>
    <scope>NUCLEOTIDE SEQUENCE [LARGE SCALE GENOMIC DNA]</scope>
    <source>
        <strain evidence="8 9">ZFHKF-1</strain>
    </source>
</reference>
<dbReference type="Proteomes" id="UP000004080">
    <property type="component" value="Unassembled WGS sequence"/>
</dbReference>
<proteinExistence type="inferred from homology"/>
<dbReference type="GO" id="GO:0005345">
    <property type="term" value="F:purine nucleobase transmembrane transporter activity"/>
    <property type="evidence" value="ECO:0007669"/>
    <property type="project" value="TreeGrafter"/>
</dbReference>
<name>I8AHJ6_9BACL</name>
<keyword evidence="9" id="KW-1185">Reference proteome</keyword>
<comment type="caution">
    <text evidence="8">The sequence shown here is derived from an EMBL/GenBank/DDBJ whole genome shotgun (WGS) entry which is preliminary data.</text>
</comment>
<sequence>MNKEGKHVNVSKLFRLKEHQTSVKQEVLAGFTSFFTIAYIVIVNPLILADAGMPYYGVLLATIFTTALGCFLMGFYANAPIILTPGMGVNAFFTYTVVQGMGLSWQEALAAVIVSGILFLIVASTRLKNILSDSIPDSLKHSITVGIGLFLTFIGLQKGGLIEASSKTFVKLGHLNSPTALLTLIGLVITLFLFSRNMKGSFIIGIAVTCVIGYVTGFAHVAAETHRTLPFAPFKALFFGADFHGLMKGSFWIAAFSLTMIITFENMGLLHGLLPDSKKFPKAFQANAASSILSGILGTSPTISTVESAAGIAEGGRTGLTSIVTGILFLISIAVAPFLTLIPDGAIAPVLIIIGGLMVQNIQHIPLSDFTEGFPAFLIMALIPLTYSIVDGLAFGFIAYPLLKIAVGQRKQIPLPLYIIALLFLINFVFHSIV</sequence>
<dbReference type="InterPro" id="IPR045018">
    <property type="entry name" value="Azg-like"/>
</dbReference>
<feature type="transmembrane region" description="Helical" evidence="7">
    <location>
        <begin position="251"/>
        <end position="274"/>
    </location>
</feature>
<comment type="subcellular location">
    <subcellularLocation>
        <location evidence="1">Membrane</location>
        <topology evidence="1">Multi-pass membrane protein</topology>
    </subcellularLocation>
</comment>